<dbReference type="AlphaFoldDB" id="F2UFZ8"/>
<proteinExistence type="predicted"/>
<evidence type="ECO:0008006" key="4">
    <source>
        <dbReference type="Google" id="ProtNLM"/>
    </source>
</evidence>
<feature type="chain" id="PRO_5003287461" description="Secreted protein" evidence="1">
    <location>
        <begin position="18"/>
        <end position="104"/>
    </location>
</feature>
<dbReference type="RefSeq" id="XP_004991883.1">
    <property type="nucleotide sequence ID" value="XM_004991826.1"/>
</dbReference>
<gene>
    <name evidence="2" type="ORF">PTSG_12448</name>
</gene>
<dbReference type="GeneID" id="16072443"/>
<protein>
    <recommendedName>
        <fullName evidence="4">Secreted protein</fullName>
    </recommendedName>
</protein>
<dbReference type="EMBL" id="GL832972">
    <property type="protein sequence ID" value="EGD75426.1"/>
    <property type="molecule type" value="Genomic_DNA"/>
</dbReference>
<sequence>MSCVHVCAFMATCWCWCERLCIHTFAVAVCVTCASYCCCHLLLCWRDLSCPILDALYLQQCTHSCTYTYPCALSVVHFPSPLPPFPPFPPQDLRCCVIDCLAQN</sequence>
<dbReference type="KEGG" id="sre:PTSG_12448"/>
<dbReference type="InParanoid" id="F2UFZ8"/>
<accession>F2UFZ8</accession>
<feature type="signal peptide" evidence="1">
    <location>
        <begin position="1"/>
        <end position="17"/>
    </location>
</feature>
<organism evidence="3">
    <name type="scientific">Salpingoeca rosetta (strain ATCC 50818 / BSB-021)</name>
    <dbReference type="NCBI Taxonomy" id="946362"/>
    <lineage>
        <taxon>Eukaryota</taxon>
        <taxon>Choanoflagellata</taxon>
        <taxon>Craspedida</taxon>
        <taxon>Salpingoecidae</taxon>
        <taxon>Salpingoeca</taxon>
    </lineage>
</organism>
<keyword evidence="1" id="KW-0732">Signal</keyword>
<dbReference type="Proteomes" id="UP000007799">
    <property type="component" value="Unassembled WGS sequence"/>
</dbReference>
<keyword evidence="3" id="KW-1185">Reference proteome</keyword>
<reference evidence="2" key="1">
    <citation type="submission" date="2009-08" db="EMBL/GenBank/DDBJ databases">
        <title>Annotation of Salpingoeca rosetta.</title>
        <authorList>
            <consortium name="The Broad Institute Genome Sequencing Platform"/>
            <person name="Russ C."/>
            <person name="Cuomo C."/>
            <person name="Burger G."/>
            <person name="Gray M.W."/>
            <person name="Holland P.W.H."/>
            <person name="King N."/>
            <person name="Lang F.B.F."/>
            <person name="Roger A.J."/>
            <person name="Ruiz-Trillo I."/>
            <person name="Young S.K."/>
            <person name="Zeng Q."/>
            <person name="Gargeya S."/>
            <person name="Alvarado L."/>
            <person name="Berlin A."/>
            <person name="Chapman S.B."/>
            <person name="Chen Z."/>
            <person name="Freedman E."/>
            <person name="Gellesch M."/>
            <person name="Goldberg J."/>
            <person name="Griggs A."/>
            <person name="Gujja S."/>
            <person name="Heilman E."/>
            <person name="Heiman D."/>
            <person name="Howarth C."/>
            <person name="Mehta T."/>
            <person name="Neiman D."/>
            <person name="Pearson M."/>
            <person name="Roberts A."/>
            <person name="Saif S."/>
            <person name="Shea T."/>
            <person name="Shenoy N."/>
            <person name="Sisk P."/>
            <person name="Stolte C."/>
            <person name="Sykes S."/>
            <person name="White J."/>
            <person name="Yandava C."/>
            <person name="Haas B."/>
            <person name="Nusbaum C."/>
            <person name="Birren B."/>
        </authorList>
    </citation>
    <scope>NUCLEOTIDE SEQUENCE [LARGE SCALE GENOMIC DNA]</scope>
    <source>
        <strain evidence="2">ATCC 50818</strain>
    </source>
</reference>
<evidence type="ECO:0000313" key="2">
    <source>
        <dbReference type="EMBL" id="EGD75426.1"/>
    </source>
</evidence>
<evidence type="ECO:0000313" key="3">
    <source>
        <dbReference type="Proteomes" id="UP000007799"/>
    </source>
</evidence>
<name>F2UFZ8_SALR5</name>
<evidence type="ECO:0000256" key="1">
    <source>
        <dbReference type="SAM" id="SignalP"/>
    </source>
</evidence>